<reference evidence="1" key="1">
    <citation type="journal article" date="2014" name="Front. Microbiol.">
        <title>High frequency of phylogenetically diverse reductive dehalogenase-homologous genes in deep subseafloor sedimentary metagenomes.</title>
        <authorList>
            <person name="Kawai M."/>
            <person name="Futagami T."/>
            <person name="Toyoda A."/>
            <person name="Takaki Y."/>
            <person name="Nishi S."/>
            <person name="Hori S."/>
            <person name="Arai W."/>
            <person name="Tsubouchi T."/>
            <person name="Morono Y."/>
            <person name="Uchiyama I."/>
            <person name="Ito T."/>
            <person name="Fujiyama A."/>
            <person name="Inagaki F."/>
            <person name="Takami H."/>
        </authorList>
    </citation>
    <scope>NUCLEOTIDE SEQUENCE</scope>
    <source>
        <strain evidence="1">Expedition CK06-06</strain>
    </source>
</reference>
<dbReference type="AlphaFoldDB" id="X0Z0F5"/>
<name>X0Z0F5_9ZZZZ</name>
<evidence type="ECO:0000313" key="1">
    <source>
        <dbReference type="EMBL" id="GAG62435.1"/>
    </source>
</evidence>
<organism evidence="1">
    <name type="scientific">marine sediment metagenome</name>
    <dbReference type="NCBI Taxonomy" id="412755"/>
    <lineage>
        <taxon>unclassified sequences</taxon>
        <taxon>metagenomes</taxon>
        <taxon>ecological metagenomes</taxon>
    </lineage>
</organism>
<sequence>EELERIFRKLEGGKGSAFVAIQKKFDQRNFKGALIKQDLGYGGATTIARANLYLTMNPNTLKITKAKSWANPMVNPNNKTFEFSLLKGARFIIKGATDGQTEIPF</sequence>
<protein>
    <submittedName>
        <fullName evidence="1">Uncharacterized protein</fullName>
    </submittedName>
</protein>
<dbReference type="EMBL" id="BART01006377">
    <property type="protein sequence ID" value="GAG62435.1"/>
    <property type="molecule type" value="Genomic_DNA"/>
</dbReference>
<proteinExistence type="predicted"/>
<accession>X0Z0F5</accession>
<feature type="non-terminal residue" evidence="1">
    <location>
        <position position="1"/>
    </location>
</feature>
<comment type="caution">
    <text evidence="1">The sequence shown here is derived from an EMBL/GenBank/DDBJ whole genome shotgun (WGS) entry which is preliminary data.</text>
</comment>
<gene>
    <name evidence="1" type="ORF">S01H4_14541</name>
</gene>